<protein>
    <recommendedName>
        <fullName evidence="8">Phosphatidylglycerol lysyltransferase C-terminal domain-containing protein</fullName>
    </recommendedName>
</protein>
<keyword evidence="5 7" id="KW-0472">Membrane</keyword>
<evidence type="ECO:0000256" key="7">
    <source>
        <dbReference type="SAM" id="Phobius"/>
    </source>
</evidence>
<feature type="transmembrane region" description="Helical" evidence="7">
    <location>
        <begin position="387"/>
        <end position="408"/>
    </location>
</feature>
<keyword evidence="10" id="KW-1185">Reference proteome</keyword>
<dbReference type="Pfam" id="PF09924">
    <property type="entry name" value="LPG_synthase_C"/>
    <property type="match status" value="1"/>
</dbReference>
<feature type="transmembrane region" description="Helical" evidence="7">
    <location>
        <begin position="420"/>
        <end position="447"/>
    </location>
</feature>
<dbReference type="InterPro" id="IPR024320">
    <property type="entry name" value="LPG_synthase_C"/>
</dbReference>
<evidence type="ECO:0000259" key="8">
    <source>
        <dbReference type="Pfam" id="PF09924"/>
    </source>
</evidence>
<evidence type="ECO:0000256" key="6">
    <source>
        <dbReference type="SAM" id="MobiDB-lite"/>
    </source>
</evidence>
<feature type="transmembrane region" description="Helical" evidence="7">
    <location>
        <begin position="523"/>
        <end position="548"/>
    </location>
</feature>
<gene>
    <name evidence="9" type="ORF">G1C94_0872</name>
</gene>
<evidence type="ECO:0000256" key="1">
    <source>
        <dbReference type="ARBA" id="ARBA00004651"/>
    </source>
</evidence>
<name>A0ABX1SWP2_9BIFI</name>
<feature type="transmembrane region" description="Helical" evidence="7">
    <location>
        <begin position="199"/>
        <end position="217"/>
    </location>
</feature>
<proteinExistence type="predicted"/>
<evidence type="ECO:0000256" key="4">
    <source>
        <dbReference type="ARBA" id="ARBA00022989"/>
    </source>
</evidence>
<keyword evidence="2" id="KW-1003">Cell membrane</keyword>
<dbReference type="PANTHER" id="PTHR34697:SF2">
    <property type="entry name" value="PHOSPHATIDYLGLYCEROL LYSYLTRANSFERASE"/>
    <property type="match status" value="1"/>
</dbReference>
<feature type="transmembrane region" description="Helical" evidence="7">
    <location>
        <begin position="361"/>
        <end position="380"/>
    </location>
</feature>
<evidence type="ECO:0000256" key="3">
    <source>
        <dbReference type="ARBA" id="ARBA00022692"/>
    </source>
</evidence>
<keyword evidence="4 7" id="KW-1133">Transmembrane helix</keyword>
<accession>A0ABX1SWP2</accession>
<dbReference type="PANTHER" id="PTHR34697">
    <property type="entry name" value="PHOSPHATIDYLGLYCEROL LYSYLTRANSFERASE"/>
    <property type="match status" value="1"/>
</dbReference>
<comment type="subcellular location">
    <subcellularLocation>
        <location evidence="1">Cell membrane</location>
        <topology evidence="1">Multi-pass membrane protein</topology>
    </subcellularLocation>
</comment>
<evidence type="ECO:0000256" key="5">
    <source>
        <dbReference type="ARBA" id="ARBA00023136"/>
    </source>
</evidence>
<evidence type="ECO:0000313" key="10">
    <source>
        <dbReference type="Proteomes" id="UP000553756"/>
    </source>
</evidence>
<feature type="transmembrane region" description="Helical" evidence="7">
    <location>
        <begin position="82"/>
        <end position="105"/>
    </location>
</feature>
<feature type="transmembrane region" description="Helical" evidence="7">
    <location>
        <begin position="125"/>
        <end position="151"/>
    </location>
</feature>
<feature type="domain" description="Phosphatidylglycerol lysyltransferase C-terminal" evidence="8">
    <location>
        <begin position="570"/>
        <end position="879"/>
    </location>
</feature>
<feature type="transmembrane region" description="Helical" evidence="7">
    <location>
        <begin position="459"/>
        <end position="480"/>
    </location>
</feature>
<feature type="compositionally biased region" description="Polar residues" evidence="6">
    <location>
        <begin position="1"/>
        <end position="21"/>
    </location>
</feature>
<feature type="transmembrane region" description="Helical" evidence="7">
    <location>
        <begin position="163"/>
        <end position="187"/>
    </location>
</feature>
<evidence type="ECO:0000256" key="2">
    <source>
        <dbReference type="ARBA" id="ARBA00022475"/>
    </source>
</evidence>
<evidence type="ECO:0000313" key="9">
    <source>
        <dbReference type="EMBL" id="NMN02250.1"/>
    </source>
</evidence>
<dbReference type="EMBL" id="JAAIIJ010000016">
    <property type="protein sequence ID" value="NMN02250.1"/>
    <property type="molecule type" value="Genomic_DNA"/>
</dbReference>
<feature type="region of interest" description="Disordered" evidence="6">
    <location>
        <begin position="1"/>
        <end position="64"/>
    </location>
</feature>
<dbReference type="InterPro" id="IPR051211">
    <property type="entry name" value="PG_lysyltransferase"/>
</dbReference>
<sequence length="916" mass="100178">MNDDISQPQADNTDKPASQPQADKADKPAGDAVQGNTPEAVKNAPKKAEPAKPKSKKPQPKQESPWLMLVRDCGQWLSSNRFAAVSTACFVALNIVIWIALAFAGHRLPLNELNTTMSEFDLRKLAASLILTRGVLQLLGSAALIMLVLVLSEPRLGRGRTVAVALGSAVGGVALGMGLCFVVGVAYQDIQSVARLRFSLNPVVLVIGALMAASAFSDILWRRRIRIIGYAAILVLLLYGGNPGNYCLLAAALIGHLIGRLLAGSPKRSSRKENNVAGIRYWQRGTSSEARRIFAAIAAIMALGPLTAVTSRNHAGPLSTLGLLMSPRRIDNDALAQCLAGETTKGCFLQFDLVRTSMPGIVLSSLLPTAVMLVLAWGLYRGRRFAAIVTIAVNILQICMAVVYYLVIPLGLTEKGMGSLISHGTLLACFTTILPSLVFSIALLLSIRYFPVAVGWHRLASGVGTMFVAFLACSAVYLLVGLSRPDDFTPSVDAESLLADLPDRFLPIGFLHHSRLEFAPNSWIASAVYQGVGLVFWLVVLAVILHWMKDTVKESDAMRARAGRLVEIGGESMSFMTTWEGNTYWMSPTGRSAIAYRVLSGIALTLTGPFGEPSEWEEDLRGFTQFCREKSLTPVFYSIHKTQRDFLCKKGWYAIEVGSEMVVDPRSWKTTGKKWQDIRTAINKANRAGITDVYSTFADAPADVREQIEAISEEWAQDKALPEMKFTLGAVEELRDSRVQLLYAIDADGRVLGVTSWLPTWRDGRLIGWTLDFMRHRTDSPNGIMEFLIARMAQRLHDEGEANPDEAVEFMSLSAAPLAGMDPDRDNTGGTGANNEGTRMLHHSLQIVANLMEPAYGFHSLFNFKRKFQPSEDPVYVCYRDVAKLPQIGLAVVRAYVPSITVPQAMGMLKTFSHKS</sequence>
<reference evidence="9 10" key="1">
    <citation type="submission" date="2020-02" db="EMBL/GenBank/DDBJ databases">
        <title>Characterization of phylogenetic diversity of novel bifidobacterial species isolated in Czech ZOOs.</title>
        <authorList>
            <person name="Lugli G.A."/>
            <person name="Vera N.B."/>
            <person name="Ventura M."/>
        </authorList>
    </citation>
    <scope>NUCLEOTIDE SEQUENCE [LARGE SCALE GENOMIC DNA]</scope>
    <source>
        <strain evidence="9 10">DSM 109963</strain>
    </source>
</reference>
<organism evidence="9 10">
    <name type="scientific">Bifidobacterium panos</name>
    <dbReference type="NCBI Taxonomy" id="2675321"/>
    <lineage>
        <taxon>Bacteria</taxon>
        <taxon>Bacillati</taxon>
        <taxon>Actinomycetota</taxon>
        <taxon>Actinomycetes</taxon>
        <taxon>Bifidobacteriales</taxon>
        <taxon>Bifidobacteriaceae</taxon>
        <taxon>Bifidobacterium</taxon>
    </lineage>
</organism>
<keyword evidence="3 7" id="KW-0812">Transmembrane</keyword>
<comment type="caution">
    <text evidence="9">The sequence shown here is derived from an EMBL/GenBank/DDBJ whole genome shotgun (WGS) entry which is preliminary data.</text>
</comment>
<dbReference type="Proteomes" id="UP000553756">
    <property type="component" value="Unassembled WGS sequence"/>
</dbReference>